<sequence>MKKIALLIILIFVLIIQVKAQERLITGKVVDNVTEEGIPGVNIRIQGTPDRGTVTDIDGNFSINADESSILLFSFIGYISQKMPIGNQSILNIILEEDLISLESVVVTGYQTERKKDITGAVTVADVGEMKKQAVANPMKALQGRVAGMTITGNGSPSAPATVRIRGIGTLNNNDPLYIIDGVPTKAGMHELNPADIESLQVLKDASATSIYGSRAANGVIIITTKRGTKGVMQVSANVYSSVSAFTTRREMLDTQGYGRALWQAHINNGTDPNINSVQYTFDWAVDPETGPVLNSVSVPEFLDNNRTMRSSNTDWFDEISRVGLIQNYDFSVSNGNENGNYLLSVGYFENQGVIKTTEFNRLSVRLNSDYHLLNGRVTIGQNLSLTKSGEVEGNPMNEAMQALPILPVRTEDGGWGGPVGGMNDRQNPVRLLEDNRHNNYDFQRLFGNFFADVKLFEGLSFRTNYGIDYGNYNSRQYRKRYTSGFLNNPVNRLESNQSHSVKTTWTNTLNYNLLLKDHRLDVIIGTELYEDNYTSFWASREGFVVEDDEFMHLDAGTGIKDNGGSAAKHVLFSYFARANYSLLDKYLLSATVRYDGSSRFGQNNRFGTFPAFSAGWRISDEAFISDNTSVIDDLKLRFGWGMTGNQEIDNNAIYNLYVTDYNGTSYDINGNKSGVLPSGFKLTQNANPNLRWEASTMTNLGLDFEILNQKLYGSAEVYIRKTDDILLLPPYIGVLGEGGNQWVNGASMENKGFELTLGSRTRIGNEFVLLLNGNFDLYRNRITHLPSEVVNAYGGDGRGQNILGRPINSFFGYVADGLFRSQDEVEAHGIQPGKGLGRIRYQDLNGDGVIDDYDRTWIGNPHPDFSIGLNASLEYRNFDFSIFFQGVFGVDVINDFKYNTDFWSASETGSNKGARLLNSWSLSNQTSDIPAISLVDNNWESRFSTYFIENGSYLKLRNFQMGYTFNESMINRMGLQSLRFYIGGDHLGILFKSKSFTGIDPENPGFGYPNPAVGTAGVNVRF</sequence>
<dbReference type="Pfam" id="PF07715">
    <property type="entry name" value="Plug"/>
    <property type="match status" value="1"/>
</dbReference>
<dbReference type="Pfam" id="PF13715">
    <property type="entry name" value="CarbopepD_reg_2"/>
    <property type="match status" value="1"/>
</dbReference>
<keyword evidence="4 8" id="KW-0812">Transmembrane</keyword>
<dbReference type="NCBIfam" id="TIGR04057">
    <property type="entry name" value="SusC_RagA_signa"/>
    <property type="match status" value="1"/>
</dbReference>
<dbReference type="EMBL" id="JMIH01000011">
    <property type="protein sequence ID" value="KEO75468.1"/>
    <property type="molecule type" value="Genomic_DNA"/>
</dbReference>
<evidence type="ECO:0000256" key="2">
    <source>
        <dbReference type="ARBA" id="ARBA00022448"/>
    </source>
</evidence>
<dbReference type="RefSeq" id="WP_035069653.1">
    <property type="nucleotide sequence ID" value="NZ_JMIH01000011.1"/>
</dbReference>
<dbReference type="SUPFAM" id="SSF56935">
    <property type="entry name" value="Porins"/>
    <property type="match status" value="1"/>
</dbReference>
<keyword evidence="13" id="KW-1185">Reference proteome</keyword>
<evidence type="ECO:0000256" key="1">
    <source>
        <dbReference type="ARBA" id="ARBA00004571"/>
    </source>
</evidence>
<dbReference type="Proteomes" id="UP000027821">
    <property type="component" value="Unassembled WGS sequence"/>
</dbReference>
<evidence type="ECO:0000256" key="4">
    <source>
        <dbReference type="ARBA" id="ARBA00022692"/>
    </source>
</evidence>
<evidence type="ECO:0000256" key="7">
    <source>
        <dbReference type="ARBA" id="ARBA00023237"/>
    </source>
</evidence>
<dbReference type="InterPro" id="IPR023996">
    <property type="entry name" value="TonB-dep_OMP_SusC/RagA"/>
</dbReference>
<dbReference type="Gene3D" id="2.60.40.1120">
    <property type="entry name" value="Carboxypeptidase-like, regulatory domain"/>
    <property type="match status" value="1"/>
</dbReference>
<evidence type="ECO:0000256" key="9">
    <source>
        <dbReference type="RuleBase" id="RU003357"/>
    </source>
</evidence>
<dbReference type="Gene3D" id="2.40.170.20">
    <property type="entry name" value="TonB-dependent receptor, beta-barrel domain"/>
    <property type="match status" value="1"/>
</dbReference>
<organism evidence="12 13">
    <name type="scientific">Anditalea andensis</name>
    <dbReference type="NCBI Taxonomy" id="1048983"/>
    <lineage>
        <taxon>Bacteria</taxon>
        <taxon>Pseudomonadati</taxon>
        <taxon>Bacteroidota</taxon>
        <taxon>Cytophagia</taxon>
        <taxon>Cytophagales</taxon>
        <taxon>Cytophagaceae</taxon>
        <taxon>Anditalea</taxon>
    </lineage>
</organism>
<evidence type="ECO:0000259" key="11">
    <source>
        <dbReference type="Pfam" id="PF07715"/>
    </source>
</evidence>
<evidence type="ECO:0000256" key="5">
    <source>
        <dbReference type="ARBA" id="ARBA00023077"/>
    </source>
</evidence>
<dbReference type="AlphaFoldDB" id="A0A074L6K9"/>
<comment type="similarity">
    <text evidence="8 9">Belongs to the TonB-dependent receptor family.</text>
</comment>
<dbReference type="OrthoDB" id="9768177at2"/>
<feature type="domain" description="TonB-dependent receptor-like beta-barrel" evidence="10">
    <location>
        <begin position="426"/>
        <end position="877"/>
    </location>
</feature>
<dbReference type="InterPro" id="IPR008969">
    <property type="entry name" value="CarboxyPept-like_regulatory"/>
</dbReference>
<keyword evidence="3 8" id="KW-1134">Transmembrane beta strand</keyword>
<dbReference type="STRING" id="1048983.EL17_01035"/>
<accession>A0A074L6K9</accession>
<keyword evidence="2 8" id="KW-0813">Transport</keyword>
<reference evidence="12 13" key="1">
    <citation type="submission" date="2014-04" db="EMBL/GenBank/DDBJ databases">
        <title>Characterization and application of a salt tolerant electro-active bacterium.</title>
        <authorList>
            <person name="Yang L."/>
            <person name="Wei S."/>
            <person name="Tay Q.X.M."/>
        </authorList>
    </citation>
    <scope>NUCLEOTIDE SEQUENCE [LARGE SCALE GENOMIC DNA]</scope>
    <source>
        <strain evidence="12 13">LY1</strain>
    </source>
</reference>
<dbReference type="SUPFAM" id="SSF49464">
    <property type="entry name" value="Carboxypeptidase regulatory domain-like"/>
    <property type="match status" value="1"/>
</dbReference>
<dbReference type="Gene3D" id="2.170.130.10">
    <property type="entry name" value="TonB-dependent receptor, plug domain"/>
    <property type="match status" value="1"/>
</dbReference>
<comment type="caution">
    <text evidence="12">The sequence shown here is derived from an EMBL/GenBank/DDBJ whole genome shotgun (WGS) entry which is preliminary data.</text>
</comment>
<dbReference type="eggNOG" id="COG1629">
    <property type="taxonomic scope" value="Bacteria"/>
</dbReference>
<dbReference type="Pfam" id="PF00593">
    <property type="entry name" value="TonB_dep_Rec_b-barrel"/>
    <property type="match status" value="1"/>
</dbReference>
<dbReference type="GO" id="GO:0009279">
    <property type="term" value="C:cell outer membrane"/>
    <property type="evidence" value="ECO:0007669"/>
    <property type="project" value="UniProtKB-SubCell"/>
</dbReference>
<dbReference type="InterPro" id="IPR037066">
    <property type="entry name" value="Plug_dom_sf"/>
</dbReference>
<feature type="domain" description="TonB-dependent receptor plug" evidence="11">
    <location>
        <begin position="115"/>
        <end position="220"/>
    </location>
</feature>
<dbReference type="NCBIfam" id="TIGR04056">
    <property type="entry name" value="OMP_RagA_SusC"/>
    <property type="match status" value="1"/>
</dbReference>
<keyword evidence="6 8" id="KW-0472">Membrane</keyword>
<dbReference type="InterPro" id="IPR012910">
    <property type="entry name" value="Plug_dom"/>
</dbReference>
<keyword evidence="7 8" id="KW-0998">Cell outer membrane</keyword>
<dbReference type="InterPro" id="IPR036942">
    <property type="entry name" value="Beta-barrel_TonB_sf"/>
</dbReference>
<dbReference type="InterPro" id="IPR039426">
    <property type="entry name" value="TonB-dep_rcpt-like"/>
</dbReference>
<proteinExistence type="inferred from homology"/>
<comment type="subcellular location">
    <subcellularLocation>
        <location evidence="1 8">Cell outer membrane</location>
        <topology evidence="1 8">Multi-pass membrane protein</topology>
    </subcellularLocation>
</comment>
<evidence type="ECO:0000256" key="8">
    <source>
        <dbReference type="PROSITE-ProRule" id="PRU01360"/>
    </source>
</evidence>
<dbReference type="InterPro" id="IPR023997">
    <property type="entry name" value="TonB-dep_OMP_SusC/RagA_CS"/>
</dbReference>
<protein>
    <submittedName>
        <fullName evidence="12">Membrane protein</fullName>
    </submittedName>
</protein>
<evidence type="ECO:0000313" key="12">
    <source>
        <dbReference type="EMBL" id="KEO75468.1"/>
    </source>
</evidence>
<name>A0A074L6K9_9BACT</name>
<gene>
    <name evidence="12" type="ORF">EL17_01035</name>
</gene>
<evidence type="ECO:0000313" key="13">
    <source>
        <dbReference type="Proteomes" id="UP000027821"/>
    </source>
</evidence>
<evidence type="ECO:0000256" key="6">
    <source>
        <dbReference type="ARBA" id="ARBA00023136"/>
    </source>
</evidence>
<dbReference type="InterPro" id="IPR000531">
    <property type="entry name" value="Beta-barrel_TonB"/>
</dbReference>
<keyword evidence="5 9" id="KW-0798">TonB box</keyword>
<evidence type="ECO:0000256" key="3">
    <source>
        <dbReference type="ARBA" id="ARBA00022452"/>
    </source>
</evidence>
<evidence type="ECO:0000259" key="10">
    <source>
        <dbReference type="Pfam" id="PF00593"/>
    </source>
</evidence>
<dbReference type="PROSITE" id="PS52016">
    <property type="entry name" value="TONB_DEPENDENT_REC_3"/>
    <property type="match status" value="1"/>
</dbReference>